<dbReference type="GO" id="GO:0005524">
    <property type="term" value="F:ATP binding"/>
    <property type="evidence" value="ECO:0007669"/>
    <property type="project" value="UniProtKB-UniRule"/>
</dbReference>
<dbReference type="eggNOG" id="COG1663">
    <property type="taxonomic scope" value="Bacteria"/>
</dbReference>
<dbReference type="EC" id="2.7.1.130" evidence="3 13"/>
<dbReference type="UniPathway" id="UPA00359">
    <property type="reaction ID" value="UER00482"/>
</dbReference>
<evidence type="ECO:0000256" key="12">
    <source>
        <dbReference type="ARBA" id="ARBA00029757"/>
    </source>
</evidence>
<proteinExistence type="inferred from homology"/>
<keyword evidence="6 13" id="KW-0441">Lipid A biosynthesis</keyword>
<keyword evidence="7 13" id="KW-0808">Transferase</keyword>
<keyword evidence="10 13" id="KW-0067">ATP-binding</keyword>
<evidence type="ECO:0000256" key="8">
    <source>
        <dbReference type="ARBA" id="ARBA00022741"/>
    </source>
</evidence>
<evidence type="ECO:0000256" key="4">
    <source>
        <dbReference type="ARBA" id="ARBA00016436"/>
    </source>
</evidence>
<evidence type="ECO:0000256" key="10">
    <source>
        <dbReference type="ARBA" id="ARBA00022840"/>
    </source>
</evidence>
<evidence type="ECO:0000256" key="7">
    <source>
        <dbReference type="ARBA" id="ARBA00022679"/>
    </source>
</evidence>
<keyword evidence="5 13" id="KW-0444">Lipid biosynthesis</keyword>
<comment type="pathway">
    <text evidence="2 13">Glycolipid biosynthesis; lipid IV(A) biosynthesis; lipid IV(A) from (3R)-3-hydroxytetradecanoyl-[acyl-carrier-protein] and UDP-N-acetyl-alpha-D-glucosamine: step 6/6.</text>
</comment>
<evidence type="ECO:0000256" key="11">
    <source>
        <dbReference type="ARBA" id="ARBA00023098"/>
    </source>
</evidence>
<dbReference type="PANTHER" id="PTHR42724:SF1">
    <property type="entry name" value="TETRAACYLDISACCHARIDE 4'-KINASE, MITOCHONDRIAL-RELATED"/>
    <property type="match status" value="1"/>
</dbReference>
<keyword evidence="8 13" id="KW-0547">Nucleotide-binding</keyword>
<evidence type="ECO:0000256" key="1">
    <source>
        <dbReference type="ARBA" id="ARBA00002274"/>
    </source>
</evidence>
<evidence type="ECO:0000313" key="14">
    <source>
        <dbReference type="EMBL" id="KHE92857.1"/>
    </source>
</evidence>
<comment type="similarity">
    <text evidence="13">Belongs to the LpxK family.</text>
</comment>
<dbReference type="PATRIC" id="fig|237368.3.peg.1533"/>
<feature type="binding site" evidence="13">
    <location>
        <begin position="90"/>
        <end position="97"/>
    </location>
    <ligand>
        <name>ATP</name>
        <dbReference type="ChEBI" id="CHEBI:30616"/>
    </ligand>
</feature>
<keyword evidence="11 13" id="KW-0443">Lipid metabolism</keyword>
<dbReference type="GO" id="GO:0009245">
    <property type="term" value="P:lipid A biosynthetic process"/>
    <property type="evidence" value="ECO:0007669"/>
    <property type="project" value="UniProtKB-UniRule"/>
</dbReference>
<dbReference type="HAMAP" id="MF_00409">
    <property type="entry name" value="LpxK"/>
    <property type="match status" value="1"/>
</dbReference>
<protein>
    <recommendedName>
        <fullName evidence="4 13">Tetraacyldisaccharide 4'-kinase</fullName>
        <ecNumber evidence="3 13">2.7.1.130</ecNumber>
    </recommendedName>
    <alternativeName>
        <fullName evidence="12 13">Lipid A 4'-kinase</fullName>
    </alternativeName>
</protein>
<evidence type="ECO:0000313" key="15">
    <source>
        <dbReference type="Proteomes" id="UP000030652"/>
    </source>
</evidence>
<dbReference type="GO" id="GO:0009029">
    <property type="term" value="F:lipid-A 4'-kinase activity"/>
    <property type="evidence" value="ECO:0007669"/>
    <property type="project" value="UniProtKB-UniRule"/>
</dbReference>
<dbReference type="EMBL" id="JRYO01000087">
    <property type="protein sequence ID" value="KHE92857.1"/>
    <property type="molecule type" value="Genomic_DNA"/>
</dbReference>
<dbReference type="SUPFAM" id="SSF52540">
    <property type="entry name" value="P-loop containing nucleoside triphosphate hydrolases"/>
    <property type="match status" value="1"/>
</dbReference>
<comment type="function">
    <text evidence="1 13">Transfers the gamma-phosphate of ATP to the 4'-position of a tetraacyldisaccharide 1-phosphate intermediate (termed DS-1-P) to form tetraacyldisaccharide 1,4'-bis-phosphate (lipid IVA).</text>
</comment>
<dbReference type="Pfam" id="PF02606">
    <property type="entry name" value="LpxK"/>
    <property type="match status" value="1"/>
</dbReference>
<accession>A0A0B0EIK3</accession>
<comment type="caution">
    <text evidence="14">The sequence shown here is derived from an EMBL/GenBank/DDBJ whole genome shotgun (WGS) entry which is preliminary data.</text>
</comment>
<dbReference type="Proteomes" id="UP000030652">
    <property type="component" value="Unassembled WGS sequence"/>
</dbReference>
<comment type="catalytic activity">
    <reaction evidence="13">
        <text>a lipid A disaccharide + ATP = a lipid IVA + ADP + H(+)</text>
        <dbReference type="Rhea" id="RHEA:67840"/>
        <dbReference type="ChEBI" id="CHEBI:15378"/>
        <dbReference type="ChEBI" id="CHEBI:30616"/>
        <dbReference type="ChEBI" id="CHEBI:176343"/>
        <dbReference type="ChEBI" id="CHEBI:176425"/>
        <dbReference type="ChEBI" id="CHEBI:456216"/>
        <dbReference type="EC" id="2.7.1.130"/>
    </reaction>
</comment>
<evidence type="ECO:0000256" key="5">
    <source>
        <dbReference type="ARBA" id="ARBA00022516"/>
    </source>
</evidence>
<dbReference type="NCBIfam" id="TIGR00682">
    <property type="entry name" value="lpxK"/>
    <property type="match status" value="1"/>
</dbReference>
<keyword evidence="9 13" id="KW-0418">Kinase</keyword>
<dbReference type="InterPro" id="IPR003758">
    <property type="entry name" value="LpxK"/>
</dbReference>
<dbReference type="AlphaFoldDB" id="A0A0B0EIK3"/>
<evidence type="ECO:0000256" key="9">
    <source>
        <dbReference type="ARBA" id="ARBA00022777"/>
    </source>
</evidence>
<dbReference type="InterPro" id="IPR027417">
    <property type="entry name" value="P-loop_NTPase"/>
</dbReference>
<evidence type="ECO:0000256" key="2">
    <source>
        <dbReference type="ARBA" id="ARBA00004870"/>
    </source>
</evidence>
<reference evidence="14 15" key="1">
    <citation type="submission" date="2014-10" db="EMBL/GenBank/DDBJ databases">
        <title>Draft genome of anammox bacterium scalindua brodae, obtained using differential coverage binning of sequence data from two enrichment reactors.</title>
        <authorList>
            <person name="Speth D.R."/>
            <person name="Russ L."/>
            <person name="Kartal B."/>
            <person name="Op den Camp H.J."/>
            <person name="Dutilh B.E."/>
            <person name="Jetten M.S."/>
        </authorList>
    </citation>
    <scope>NUCLEOTIDE SEQUENCE [LARGE SCALE GENOMIC DNA]</scope>
    <source>
        <strain evidence="14">RU1</strain>
    </source>
</reference>
<organism evidence="14 15">
    <name type="scientific">Candidatus Scalindua brodae</name>
    <dbReference type="NCBI Taxonomy" id="237368"/>
    <lineage>
        <taxon>Bacteria</taxon>
        <taxon>Pseudomonadati</taxon>
        <taxon>Planctomycetota</taxon>
        <taxon>Candidatus Brocadiia</taxon>
        <taxon>Candidatus Brocadiales</taxon>
        <taxon>Candidatus Scalinduaceae</taxon>
        <taxon>Candidatus Scalindua</taxon>
    </lineage>
</organism>
<dbReference type="GO" id="GO:0009244">
    <property type="term" value="P:lipopolysaccharide core region biosynthetic process"/>
    <property type="evidence" value="ECO:0007669"/>
    <property type="project" value="TreeGrafter"/>
</dbReference>
<sequence>MDKEILNRVQDRGCPCHPGFLLITLMVKEYYISILSGQQRGFIAAIVKSALSTFTLPYLAILNTRNTLYKKGIVRSTRLPVKVISIGNITTGGTGKTPLVEFSVKYLREIGKKVAILSRGYGGNNSSRESDEIVNDECLALKENLQDVPVLAGRDRVKNGKKAISDFGVDCVILDDGFQHLKLKRDLDIVVIDALNPFGGGNLIPRGSLREPLKNLKRADLFIISHCNQSNEQTIKSIYTILNRINTNAPICESIHAPVHIDNVMNSSILELEWLKGKRIYAISAIGNPKSFAFTLEGLDADLVKHKRFQDHHVYTKEEIDDVVSDAQSLGADAIVVTQKDMVKIRKMNIKDANILSLKIEIEITKGVDLYKTAIDSVFKS</sequence>
<evidence type="ECO:0000256" key="6">
    <source>
        <dbReference type="ARBA" id="ARBA00022556"/>
    </source>
</evidence>
<gene>
    <name evidence="13" type="primary">lpxK</name>
    <name evidence="14" type="ORF">SCABRO_01401</name>
</gene>
<evidence type="ECO:0000256" key="3">
    <source>
        <dbReference type="ARBA" id="ARBA00012071"/>
    </source>
</evidence>
<dbReference type="PANTHER" id="PTHR42724">
    <property type="entry name" value="TETRAACYLDISACCHARIDE 4'-KINASE"/>
    <property type="match status" value="1"/>
</dbReference>
<dbReference type="GO" id="GO:0005886">
    <property type="term" value="C:plasma membrane"/>
    <property type="evidence" value="ECO:0007669"/>
    <property type="project" value="TreeGrafter"/>
</dbReference>
<name>A0A0B0EIK3_9BACT</name>
<evidence type="ECO:0000256" key="13">
    <source>
        <dbReference type="HAMAP-Rule" id="MF_00409"/>
    </source>
</evidence>